<dbReference type="InterPro" id="IPR018490">
    <property type="entry name" value="cNMP-bd_dom_sf"/>
</dbReference>
<dbReference type="OrthoDB" id="9775207at2"/>
<dbReference type="GO" id="GO:0055085">
    <property type="term" value="P:transmembrane transport"/>
    <property type="evidence" value="ECO:0007669"/>
    <property type="project" value="InterPro"/>
</dbReference>
<feature type="transmembrane region" description="Helical" evidence="5">
    <location>
        <begin position="46"/>
        <end position="65"/>
    </location>
</feature>
<gene>
    <name evidence="8" type="ORF">E5344_01915</name>
</gene>
<feature type="domain" description="Mechanosensitive ion channel MscS" evidence="7">
    <location>
        <begin position="164"/>
        <end position="226"/>
    </location>
</feature>
<comment type="caution">
    <text evidence="8">The sequence shown here is derived from an EMBL/GenBank/DDBJ whole genome shotgun (WGS) entry which is preliminary data.</text>
</comment>
<dbReference type="Gene3D" id="1.10.287.1260">
    <property type="match status" value="1"/>
</dbReference>
<dbReference type="AlphaFoldDB" id="A0A4S2DF07"/>
<feature type="transmembrane region" description="Helical" evidence="5">
    <location>
        <begin position="114"/>
        <end position="136"/>
    </location>
</feature>
<accession>A0A4S2DF07</accession>
<dbReference type="GO" id="GO:0016020">
    <property type="term" value="C:membrane"/>
    <property type="evidence" value="ECO:0007669"/>
    <property type="project" value="UniProtKB-SubCell"/>
</dbReference>
<dbReference type="Gene3D" id="2.60.120.10">
    <property type="entry name" value="Jelly Rolls"/>
    <property type="match status" value="1"/>
</dbReference>
<dbReference type="SUPFAM" id="SSF51206">
    <property type="entry name" value="cAMP-binding domain-like"/>
    <property type="match status" value="1"/>
</dbReference>
<evidence type="ECO:0000313" key="9">
    <source>
        <dbReference type="Proteomes" id="UP000309893"/>
    </source>
</evidence>
<dbReference type="SUPFAM" id="SSF50182">
    <property type="entry name" value="Sm-like ribonucleoproteins"/>
    <property type="match status" value="1"/>
</dbReference>
<evidence type="ECO:0000256" key="5">
    <source>
        <dbReference type="SAM" id="Phobius"/>
    </source>
</evidence>
<proteinExistence type="predicted"/>
<feature type="transmembrane region" description="Helical" evidence="5">
    <location>
        <begin position="77"/>
        <end position="102"/>
    </location>
</feature>
<comment type="subcellular location">
    <subcellularLocation>
        <location evidence="1">Membrane</location>
    </subcellularLocation>
</comment>
<dbReference type="InterPro" id="IPR014710">
    <property type="entry name" value="RmlC-like_jellyroll"/>
</dbReference>
<sequence length="471" mass="50106">MMSVLAEGWVWWVGALAIGVPFVLVVLTEIIGALRRRRSPAVRPLLLLRNAVVPVAALVVLLAFATRSDQDLVWVRIVGTVLGFLLILLVLSGVNVALFSTAREGTWRERVPTIFVEIVRLLLVVVGLAVLFQVVWNADIEGLVATLGVTSIIIGLALQNAAGGIVSGLLVLFEQPFKLGDWLDTGDAEGRIVEVNWRAVHIDTGSGLQVIPNATLAGASFRNLSRPAGPFVVSLPVVFAPSDPPHEVATLLRQVADDLPMRLPECASSVEYGGAGAYQVGIPVAAPSQSGETTAAFLGRLWYAARRRGLSLDKIAPDVAGDREQREVVLDRVARALHLDGELRATAQELCRVEQYAVGEYLDRAGVVPSAVGYLVDGAARLSVPTVRGDVVCGDLRDGEFVGSAAVTREPSLLTAVAAVPSTVLMIPVAVIAQIIRAHPVFATELGADLELRRGQATRVLDTPSPSLARD</sequence>
<feature type="transmembrane region" description="Helical" evidence="5">
    <location>
        <begin position="142"/>
        <end position="173"/>
    </location>
</feature>
<evidence type="ECO:0000256" key="4">
    <source>
        <dbReference type="ARBA" id="ARBA00023136"/>
    </source>
</evidence>
<evidence type="ECO:0000256" key="2">
    <source>
        <dbReference type="ARBA" id="ARBA00022692"/>
    </source>
</evidence>
<dbReference type="EMBL" id="SRYO01000001">
    <property type="protein sequence ID" value="TGY39383.1"/>
    <property type="molecule type" value="Genomic_DNA"/>
</dbReference>
<dbReference type="Proteomes" id="UP000309893">
    <property type="component" value="Unassembled WGS sequence"/>
</dbReference>
<dbReference type="RefSeq" id="WP_135948509.1">
    <property type="nucleotide sequence ID" value="NZ_SRYO01000001.1"/>
</dbReference>
<dbReference type="InterPro" id="IPR006685">
    <property type="entry name" value="MscS_channel_2nd"/>
</dbReference>
<name>A0A4S2DF07_9MICO</name>
<dbReference type="Pfam" id="PF00924">
    <property type="entry name" value="MS_channel_2nd"/>
    <property type="match status" value="1"/>
</dbReference>
<dbReference type="InterPro" id="IPR023408">
    <property type="entry name" value="MscS_beta-dom_sf"/>
</dbReference>
<keyword evidence="3 5" id="KW-1133">Transmembrane helix</keyword>
<evidence type="ECO:0000259" key="7">
    <source>
        <dbReference type="Pfam" id="PF00924"/>
    </source>
</evidence>
<feature type="transmembrane region" description="Helical" evidence="5">
    <location>
        <begin position="12"/>
        <end position="34"/>
    </location>
</feature>
<evidence type="ECO:0000313" key="8">
    <source>
        <dbReference type="EMBL" id="TGY39383.1"/>
    </source>
</evidence>
<dbReference type="InterPro" id="IPR010920">
    <property type="entry name" value="LSM_dom_sf"/>
</dbReference>
<dbReference type="Gene3D" id="2.30.30.60">
    <property type="match status" value="1"/>
</dbReference>
<dbReference type="Pfam" id="PF00027">
    <property type="entry name" value="cNMP_binding"/>
    <property type="match status" value="1"/>
</dbReference>
<keyword evidence="2 5" id="KW-0812">Transmembrane</keyword>
<reference evidence="8 9" key="1">
    <citation type="submission" date="2019-04" db="EMBL/GenBank/DDBJ databases">
        <title>Microbes associate with the intestines of laboratory mice.</title>
        <authorList>
            <person name="Navarre W."/>
            <person name="Wong E."/>
            <person name="Huang K."/>
            <person name="Tropini C."/>
            <person name="Ng K."/>
            <person name="Yu B."/>
        </authorList>
    </citation>
    <scope>NUCLEOTIDE SEQUENCE [LARGE SCALE GENOMIC DNA]</scope>
    <source>
        <strain evidence="8 9">NM46_B2-13</strain>
    </source>
</reference>
<dbReference type="InterPro" id="IPR000595">
    <property type="entry name" value="cNMP-bd_dom"/>
</dbReference>
<evidence type="ECO:0000256" key="3">
    <source>
        <dbReference type="ARBA" id="ARBA00022989"/>
    </source>
</evidence>
<evidence type="ECO:0000256" key="1">
    <source>
        <dbReference type="ARBA" id="ARBA00004370"/>
    </source>
</evidence>
<dbReference type="PANTHER" id="PTHR30566">
    <property type="entry name" value="YNAI-RELATED MECHANOSENSITIVE ION CHANNEL"/>
    <property type="match status" value="1"/>
</dbReference>
<keyword evidence="4 5" id="KW-0472">Membrane</keyword>
<dbReference type="PANTHER" id="PTHR30566:SF25">
    <property type="entry name" value="INNER MEMBRANE PROTEIN"/>
    <property type="match status" value="1"/>
</dbReference>
<dbReference type="CDD" id="cd00038">
    <property type="entry name" value="CAP_ED"/>
    <property type="match status" value="1"/>
</dbReference>
<organism evidence="8 9">
    <name type="scientific">Microbacterium laevaniformans</name>
    <dbReference type="NCBI Taxonomy" id="36807"/>
    <lineage>
        <taxon>Bacteria</taxon>
        <taxon>Bacillati</taxon>
        <taxon>Actinomycetota</taxon>
        <taxon>Actinomycetes</taxon>
        <taxon>Micrococcales</taxon>
        <taxon>Microbacteriaceae</taxon>
        <taxon>Microbacterium</taxon>
    </lineage>
</organism>
<feature type="domain" description="Cyclic nucleotide-binding" evidence="6">
    <location>
        <begin position="354"/>
        <end position="438"/>
    </location>
</feature>
<evidence type="ECO:0000259" key="6">
    <source>
        <dbReference type="Pfam" id="PF00027"/>
    </source>
</evidence>
<protein>
    <submittedName>
        <fullName evidence="8">Mechanosensitive ion channel</fullName>
    </submittedName>
</protein>